<evidence type="ECO:0000313" key="2">
    <source>
        <dbReference type="Proteomes" id="UP000807469"/>
    </source>
</evidence>
<protein>
    <submittedName>
        <fullName evidence="1">Uncharacterized protein</fullName>
    </submittedName>
</protein>
<dbReference type="AlphaFoldDB" id="A0A9P6CMB1"/>
<dbReference type="Proteomes" id="UP000807469">
    <property type="component" value="Unassembled WGS sequence"/>
</dbReference>
<evidence type="ECO:0000313" key="1">
    <source>
        <dbReference type="EMBL" id="KAF9472101.1"/>
    </source>
</evidence>
<name>A0A9P6CMB1_9AGAR</name>
<proteinExistence type="predicted"/>
<sequence length="223" mass="25748">MARRTSCIWTLTYTRTSMLGSFCFVPPLTTLMMMSPALREDNVVWRMVFVCNSDGTSGFPPRPLRAFNTVVQPSQPPTMEVFVFHGTVLCPRGRPIDIATDRHLDYPNERSGPTYTLKWRAYTASGNQLIQVHPPYDNLDRFTPPNLRSSYRYSQISHFAVLVAAHSKFQHFVTTYGFQALSPRGQDYFHLLNENFHQIWYTPDQNLVDVTPYVLRSEQYTVP</sequence>
<gene>
    <name evidence="1" type="ORF">BDN70DRAFT_508436</name>
</gene>
<reference evidence="1" key="1">
    <citation type="submission" date="2020-11" db="EMBL/GenBank/DDBJ databases">
        <authorList>
            <consortium name="DOE Joint Genome Institute"/>
            <person name="Ahrendt S."/>
            <person name="Riley R."/>
            <person name="Andreopoulos W."/>
            <person name="Labutti K."/>
            <person name="Pangilinan J."/>
            <person name="Ruiz-Duenas F.J."/>
            <person name="Barrasa J.M."/>
            <person name="Sanchez-Garcia M."/>
            <person name="Camarero S."/>
            <person name="Miyauchi S."/>
            <person name="Serrano A."/>
            <person name="Linde D."/>
            <person name="Babiker R."/>
            <person name="Drula E."/>
            <person name="Ayuso-Fernandez I."/>
            <person name="Pacheco R."/>
            <person name="Padilla G."/>
            <person name="Ferreira P."/>
            <person name="Barriuso J."/>
            <person name="Kellner H."/>
            <person name="Castanera R."/>
            <person name="Alfaro M."/>
            <person name="Ramirez L."/>
            <person name="Pisabarro A.G."/>
            <person name="Kuo A."/>
            <person name="Tritt A."/>
            <person name="Lipzen A."/>
            <person name="He G."/>
            <person name="Yan M."/>
            <person name="Ng V."/>
            <person name="Cullen D."/>
            <person name="Martin F."/>
            <person name="Rosso M.-N."/>
            <person name="Henrissat B."/>
            <person name="Hibbett D."/>
            <person name="Martinez A.T."/>
            <person name="Grigoriev I.V."/>
        </authorList>
    </citation>
    <scope>NUCLEOTIDE SEQUENCE</scope>
    <source>
        <strain evidence="1">CIRM-BRFM 674</strain>
    </source>
</reference>
<comment type="caution">
    <text evidence="1">The sequence shown here is derived from an EMBL/GenBank/DDBJ whole genome shotgun (WGS) entry which is preliminary data.</text>
</comment>
<keyword evidence="2" id="KW-1185">Reference proteome</keyword>
<dbReference type="EMBL" id="MU155579">
    <property type="protein sequence ID" value="KAF9472101.1"/>
    <property type="molecule type" value="Genomic_DNA"/>
</dbReference>
<organism evidence="1 2">
    <name type="scientific">Pholiota conissans</name>
    <dbReference type="NCBI Taxonomy" id="109636"/>
    <lineage>
        <taxon>Eukaryota</taxon>
        <taxon>Fungi</taxon>
        <taxon>Dikarya</taxon>
        <taxon>Basidiomycota</taxon>
        <taxon>Agaricomycotina</taxon>
        <taxon>Agaricomycetes</taxon>
        <taxon>Agaricomycetidae</taxon>
        <taxon>Agaricales</taxon>
        <taxon>Agaricineae</taxon>
        <taxon>Strophariaceae</taxon>
        <taxon>Pholiota</taxon>
    </lineage>
</organism>
<accession>A0A9P6CMB1</accession>